<feature type="domain" description="DPH-type MB" evidence="13">
    <location>
        <begin position="92"/>
        <end position="154"/>
    </location>
</feature>
<dbReference type="SUPFAM" id="SSF46565">
    <property type="entry name" value="Chaperone J-domain"/>
    <property type="match status" value="1"/>
</dbReference>
<keyword evidence="7" id="KW-0963">Cytoplasm</keyword>
<reference evidence="14 15" key="1">
    <citation type="submission" date="2024-07" db="EMBL/GenBank/DDBJ databases">
        <title>Draft sequence of the Neodothiora populina.</title>
        <authorList>
            <person name="Drown D.D."/>
            <person name="Schuette U.S."/>
            <person name="Buechlein A.B."/>
            <person name="Rusch D.R."/>
            <person name="Winton L.W."/>
            <person name="Adams G.A."/>
        </authorList>
    </citation>
    <scope>NUCLEOTIDE SEQUENCE [LARGE SCALE GENOMIC DNA]</scope>
    <source>
        <strain evidence="14 15">CPC 39397</strain>
    </source>
</reference>
<proteinExistence type="inferred from homology"/>
<dbReference type="CDD" id="cd06257">
    <property type="entry name" value="DnaJ"/>
    <property type="match status" value="1"/>
</dbReference>
<feature type="domain" description="J" evidence="12">
    <location>
        <begin position="3"/>
        <end position="74"/>
    </location>
</feature>
<dbReference type="InterPro" id="IPR036869">
    <property type="entry name" value="J_dom_sf"/>
</dbReference>
<evidence type="ECO:0000256" key="10">
    <source>
        <dbReference type="ARBA" id="ARBA00023004"/>
    </source>
</evidence>
<dbReference type="SMART" id="SM00271">
    <property type="entry name" value="DnaJ"/>
    <property type="match status" value="1"/>
</dbReference>
<keyword evidence="8" id="KW-0479">Metal-binding</keyword>
<evidence type="ECO:0000256" key="8">
    <source>
        <dbReference type="ARBA" id="ARBA00022723"/>
    </source>
</evidence>
<comment type="caution">
    <text evidence="14">The sequence shown here is derived from an EMBL/GenBank/DDBJ whole genome shotgun (WGS) entry which is preliminary data.</text>
</comment>
<comment type="function">
    <text evidence="1">Required for the first step of diphthamide biosynthesis, the transfer of 3-amino-3-carboxypropyl from S-adenosyl-L-methionine to a histidine residue. Diphthamide is a post-translational modification of histidine which occurs in elongation factor 2.</text>
</comment>
<keyword evidence="10" id="KW-0408">Iron</keyword>
<evidence type="ECO:0000313" key="15">
    <source>
        <dbReference type="Proteomes" id="UP001562354"/>
    </source>
</evidence>
<dbReference type="Gene3D" id="1.10.287.110">
    <property type="entry name" value="DnaJ domain"/>
    <property type="match status" value="1"/>
</dbReference>
<gene>
    <name evidence="14" type="ORF">AAFC00_003798</name>
</gene>
<dbReference type="PANTHER" id="PTHR21454:SF46">
    <property type="entry name" value="DIPHTHAMIDE BIOSYNTHESIS PROTEIN 4"/>
    <property type="match status" value="1"/>
</dbReference>
<comment type="pathway">
    <text evidence="4">Protein modification; peptidyl-diphthamide biosynthesis.</text>
</comment>
<protein>
    <recommendedName>
        <fullName evidence="6">Diphthamide biosynthesis protein 4</fullName>
    </recommendedName>
</protein>
<dbReference type="PROSITE" id="PS50076">
    <property type="entry name" value="DNAJ_2"/>
    <property type="match status" value="1"/>
</dbReference>
<accession>A0ABR3PFG0</accession>
<evidence type="ECO:0000259" key="13">
    <source>
        <dbReference type="PROSITE" id="PS51074"/>
    </source>
</evidence>
<evidence type="ECO:0000256" key="6">
    <source>
        <dbReference type="ARBA" id="ARBA00021797"/>
    </source>
</evidence>
<comment type="subcellular location">
    <subcellularLocation>
        <location evidence="3">Cytoplasm</location>
    </subcellularLocation>
    <subcellularLocation>
        <location evidence="2">Nucleus</location>
    </subcellularLocation>
</comment>
<evidence type="ECO:0000256" key="4">
    <source>
        <dbReference type="ARBA" id="ARBA00005156"/>
    </source>
</evidence>
<evidence type="ECO:0000256" key="2">
    <source>
        <dbReference type="ARBA" id="ARBA00004123"/>
    </source>
</evidence>
<dbReference type="Pfam" id="PF05207">
    <property type="entry name" value="Zn_ribbon_CSL"/>
    <property type="match status" value="1"/>
</dbReference>
<evidence type="ECO:0000256" key="3">
    <source>
        <dbReference type="ARBA" id="ARBA00004496"/>
    </source>
</evidence>
<name>A0ABR3PFG0_9PEZI</name>
<keyword evidence="11" id="KW-0539">Nucleus</keyword>
<keyword evidence="9" id="KW-0862">Zinc</keyword>
<dbReference type="Gene3D" id="3.10.660.10">
    <property type="entry name" value="DPH Zinc finger"/>
    <property type="match status" value="1"/>
</dbReference>
<sequence length="170" mass="19167">MRNHYETLDLARRQFDASLTAPEVKQAYRRALLQHHPDKAVEPQAEQQQTVDAITLAYKTLAEPAAKAAYDRELRLSQAARDKGTDKISYTGLVIVDLDDLDYDETTGDWWRGCRCGQEQGFIVTENDLEKESKSGELIIGCRGCSLWLKVLFGVEEDDQDISQSAQVDS</sequence>
<organism evidence="14 15">
    <name type="scientific">Neodothiora populina</name>
    <dbReference type="NCBI Taxonomy" id="2781224"/>
    <lineage>
        <taxon>Eukaryota</taxon>
        <taxon>Fungi</taxon>
        <taxon>Dikarya</taxon>
        <taxon>Ascomycota</taxon>
        <taxon>Pezizomycotina</taxon>
        <taxon>Dothideomycetes</taxon>
        <taxon>Dothideomycetidae</taxon>
        <taxon>Dothideales</taxon>
        <taxon>Dothioraceae</taxon>
        <taxon>Neodothiora</taxon>
    </lineage>
</organism>
<keyword evidence="15" id="KW-1185">Reference proteome</keyword>
<evidence type="ECO:0000313" key="14">
    <source>
        <dbReference type="EMBL" id="KAL1304875.1"/>
    </source>
</evidence>
<dbReference type="GeneID" id="95977498"/>
<dbReference type="InterPro" id="IPR036671">
    <property type="entry name" value="DPH_MB_sf"/>
</dbReference>
<evidence type="ECO:0000256" key="7">
    <source>
        <dbReference type="ARBA" id="ARBA00022490"/>
    </source>
</evidence>
<evidence type="ECO:0000256" key="5">
    <source>
        <dbReference type="ARBA" id="ARBA00006169"/>
    </source>
</evidence>
<dbReference type="RefSeq" id="XP_069201149.1">
    <property type="nucleotide sequence ID" value="XM_069343322.1"/>
</dbReference>
<dbReference type="InterPro" id="IPR044248">
    <property type="entry name" value="DPH3/4-like"/>
</dbReference>
<evidence type="ECO:0000256" key="11">
    <source>
        <dbReference type="ARBA" id="ARBA00023242"/>
    </source>
</evidence>
<dbReference type="Pfam" id="PF00226">
    <property type="entry name" value="DnaJ"/>
    <property type="match status" value="1"/>
</dbReference>
<dbReference type="PROSITE" id="PS51074">
    <property type="entry name" value="DPH_MB"/>
    <property type="match status" value="1"/>
</dbReference>
<dbReference type="Proteomes" id="UP001562354">
    <property type="component" value="Unassembled WGS sequence"/>
</dbReference>
<dbReference type="PANTHER" id="PTHR21454">
    <property type="entry name" value="DPH3 HOMOLOG-RELATED"/>
    <property type="match status" value="1"/>
</dbReference>
<dbReference type="SUPFAM" id="SSF144217">
    <property type="entry name" value="CSL zinc finger"/>
    <property type="match status" value="1"/>
</dbReference>
<evidence type="ECO:0000259" key="12">
    <source>
        <dbReference type="PROSITE" id="PS50076"/>
    </source>
</evidence>
<dbReference type="EMBL" id="JBFMKM010000008">
    <property type="protein sequence ID" value="KAL1304875.1"/>
    <property type="molecule type" value="Genomic_DNA"/>
</dbReference>
<dbReference type="InterPro" id="IPR001623">
    <property type="entry name" value="DnaJ_domain"/>
</dbReference>
<dbReference type="InterPro" id="IPR007872">
    <property type="entry name" value="DPH_MB_dom"/>
</dbReference>
<evidence type="ECO:0000256" key="1">
    <source>
        <dbReference type="ARBA" id="ARBA00003474"/>
    </source>
</evidence>
<evidence type="ECO:0000256" key="9">
    <source>
        <dbReference type="ARBA" id="ARBA00022833"/>
    </source>
</evidence>
<comment type="similarity">
    <text evidence="5">Belongs to the DPH4 family.</text>
</comment>